<evidence type="ECO:0000256" key="1">
    <source>
        <dbReference type="SAM" id="Phobius"/>
    </source>
</evidence>
<sequence length="118" mass="12512">MPKIGLSSISIFGSSSSDEEPCFDEDGANFRIMACIASGFLAAASIDAIWDFCERNWVCSFVCSGAGDVCGGACKGMSFWVSNHSWTFCGARLFGILAGYFCAVTGFVNLWVSAPVFG</sequence>
<dbReference type="EMBL" id="JAJAGQ010000020">
    <property type="protein sequence ID" value="KAJ8532129.1"/>
    <property type="molecule type" value="Genomic_DNA"/>
</dbReference>
<keyword evidence="3" id="KW-1185">Reference proteome</keyword>
<reference evidence="3" key="1">
    <citation type="journal article" date="2023" name="Proc. Natl. Acad. Sci. U.S.A.">
        <title>Genomic and structural basis for evolution of tropane alkaloid biosynthesis.</title>
        <authorList>
            <person name="Wanga Y.-J."/>
            <person name="Taina T."/>
            <person name="Yua J.-Y."/>
            <person name="Lia J."/>
            <person name="Xua B."/>
            <person name="Chenc J."/>
            <person name="D'Auriad J.C."/>
            <person name="Huanga J.-P."/>
            <person name="Huanga S.-X."/>
        </authorList>
    </citation>
    <scope>NUCLEOTIDE SEQUENCE [LARGE SCALE GENOMIC DNA]</scope>
    <source>
        <strain evidence="3">cv. KIB-2019</strain>
    </source>
</reference>
<comment type="caution">
    <text evidence="2">The sequence shown here is derived from an EMBL/GenBank/DDBJ whole genome shotgun (WGS) entry which is preliminary data.</text>
</comment>
<gene>
    <name evidence="2" type="ORF">K7X08_012052</name>
</gene>
<protein>
    <recommendedName>
        <fullName evidence="4">Transmembrane protein</fullName>
    </recommendedName>
</protein>
<evidence type="ECO:0000313" key="2">
    <source>
        <dbReference type="EMBL" id="KAJ8532129.1"/>
    </source>
</evidence>
<proteinExistence type="predicted"/>
<keyword evidence="1" id="KW-0472">Membrane</keyword>
<evidence type="ECO:0008006" key="4">
    <source>
        <dbReference type="Google" id="ProtNLM"/>
    </source>
</evidence>
<feature type="transmembrane region" description="Helical" evidence="1">
    <location>
        <begin position="93"/>
        <end position="112"/>
    </location>
</feature>
<evidence type="ECO:0000313" key="3">
    <source>
        <dbReference type="Proteomes" id="UP001152561"/>
    </source>
</evidence>
<name>A0A9Q1L9B8_9SOLA</name>
<keyword evidence="1" id="KW-1133">Transmembrane helix</keyword>
<keyword evidence="1" id="KW-0812">Transmembrane</keyword>
<organism evidence="2 3">
    <name type="scientific">Anisodus acutangulus</name>
    <dbReference type="NCBI Taxonomy" id="402998"/>
    <lineage>
        <taxon>Eukaryota</taxon>
        <taxon>Viridiplantae</taxon>
        <taxon>Streptophyta</taxon>
        <taxon>Embryophyta</taxon>
        <taxon>Tracheophyta</taxon>
        <taxon>Spermatophyta</taxon>
        <taxon>Magnoliopsida</taxon>
        <taxon>eudicotyledons</taxon>
        <taxon>Gunneridae</taxon>
        <taxon>Pentapetalae</taxon>
        <taxon>asterids</taxon>
        <taxon>lamiids</taxon>
        <taxon>Solanales</taxon>
        <taxon>Solanaceae</taxon>
        <taxon>Solanoideae</taxon>
        <taxon>Hyoscyameae</taxon>
        <taxon>Anisodus</taxon>
    </lineage>
</organism>
<accession>A0A9Q1L9B8</accession>
<dbReference type="Proteomes" id="UP001152561">
    <property type="component" value="Unassembled WGS sequence"/>
</dbReference>
<dbReference type="AlphaFoldDB" id="A0A9Q1L9B8"/>